<keyword evidence="1" id="KW-0472">Membrane</keyword>
<reference evidence="2 3" key="1">
    <citation type="submission" date="2014-07" db="EMBL/GenBank/DDBJ databases">
        <title>Draft Genome Sequence of Gephyronic Acid Producer, Cystobacter violaceus Strain Cb vi76.</title>
        <authorList>
            <person name="Stevens D.C."/>
            <person name="Young J."/>
            <person name="Carmichael R."/>
            <person name="Tan J."/>
            <person name="Taylor R.E."/>
        </authorList>
    </citation>
    <scope>NUCLEOTIDE SEQUENCE [LARGE SCALE GENOMIC DNA]</scope>
    <source>
        <strain evidence="2 3">Cb vi76</strain>
    </source>
</reference>
<evidence type="ECO:0000313" key="3">
    <source>
        <dbReference type="Proteomes" id="UP000028547"/>
    </source>
</evidence>
<name>A0A084SVK1_9BACT</name>
<keyword evidence="1" id="KW-0812">Transmembrane</keyword>
<comment type="caution">
    <text evidence="2">The sequence shown here is derived from an EMBL/GenBank/DDBJ whole genome shotgun (WGS) entry which is preliminary data.</text>
</comment>
<gene>
    <name evidence="2" type="ORF">Q664_15255</name>
</gene>
<feature type="transmembrane region" description="Helical" evidence="1">
    <location>
        <begin position="38"/>
        <end position="56"/>
    </location>
</feature>
<proteinExistence type="predicted"/>
<evidence type="ECO:0000256" key="1">
    <source>
        <dbReference type="SAM" id="Phobius"/>
    </source>
</evidence>
<accession>A0A084SVK1</accession>
<evidence type="ECO:0000313" key="2">
    <source>
        <dbReference type="EMBL" id="KFA92486.1"/>
    </source>
</evidence>
<dbReference type="EMBL" id="JPMI01000094">
    <property type="protein sequence ID" value="KFA92486.1"/>
    <property type="molecule type" value="Genomic_DNA"/>
</dbReference>
<dbReference type="Proteomes" id="UP000028547">
    <property type="component" value="Unassembled WGS sequence"/>
</dbReference>
<keyword evidence="1" id="KW-1133">Transmembrane helix</keyword>
<dbReference type="AlphaFoldDB" id="A0A084SVK1"/>
<sequence>MRIVNMSRQVGMALGVSLLVALVGGAVGGEPRAAFGHVWMAAALVSLCAAPLCLGVNTSRAMDPSRT</sequence>
<protein>
    <submittedName>
        <fullName evidence="2">Uncharacterized protein</fullName>
    </submittedName>
</protein>
<organism evidence="2 3">
    <name type="scientific">Archangium violaceum Cb vi76</name>
    <dbReference type="NCBI Taxonomy" id="1406225"/>
    <lineage>
        <taxon>Bacteria</taxon>
        <taxon>Pseudomonadati</taxon>
        <taxon>Myxococcota</taxon>
        <taxon>Myxococcia</taxon>
        <taxon>Myxococcales</taxon>
        <taxon>Cystobacterineae</taxon>
        <taxon>Archangiaceae</taxon>
        <taxon>Archangium</taxon>
    </lineage>
</organism>